<name>A0A1G7YCL6_9BURK</name>
<proteinExistence type="predicted"/>
<accession>A0A1G7YCL6</accession>
<dbReference type="AlphaFoldDB" id="A0A1G7YCL6"/>
<gene>
    <name evidence="1" type="ORF">SAMN05216466_106129</name>
</gene>
<dbReference type="Proteomes" id="UP000199706">
    <property type="component" value="Unassembled WGS sequence"/>
</dbReference>
<reference evidence="1 2" key="1">
    <citation type="submission" date="2016-10" db="EMBL/GenBank/DDBJ databases">
        <authorList>
            <person name="de Groot N.N."/>
        </authorList>
    </citation>
    <scope>NUCLEOTIDE SEQUENCE [LARGE SCALE GENOMIC DNA]</scope>
    <source>
        <strain evidence="1 2">LMG 2247</strain>
    </source>
</reference>
<dbReference type="OrthoDB" id="8908242at2"/>
<dbReference type="EMBL" id="FNCJ01000006">
    <property type="protein sequence ID" value="SDG94134.1"/>
    <property type="molecule type" value="Genomic_DNA"/>
</dbReference>
<evidence type="ECO:0000313" key="1">
    <source>
        <dbReference type="EMBL" id="SDG94134.1"/>
    </source>
</evidence>
<protein>
    <submittedName>
        <fullName evidence="1">Uncharacterized protein</fullName>
    </submittedName>
</protein>
<dbReference type="RefSeq" id="WP_090685412.1">
    <property type="nucleotide sequence ID" value="NZ_FNCJ01000006.1"/>
</dbReference>
<organism evidence="1 2">
    <name type="scientific">Paraburkholderia phenazinium</name>
    <dbReference type="NCBI Taxonomy" id="60549"/>
    <lineage>
        <taxon>Bacteria</taxon>
        <taxon>Pseudomonadati</taxon>
        <taxon>Pseudomonadota</taxon>
        <taxon>Betaproteobacteria</taxon>
        <taxon>Burkholderiales</taxon>
        <taxon>Burkholderiaceae</taxon>
        <taxon>Paraburkholderia</taxon>
    </lineage>
</organism>
<evidence type="ECO:0000313" key="2">
    <source>
        <dbReference type="Proteomes" id="UP000199706"/>
    </source>
</evidence>
<sequence length="247" mass="27495">MEWNETTWSSRNATIYRCLISRVYHLKRARFLALCGLRGKARLHTDLAKAFVELHSRIVAANVFDEQQAAAFEAEVLRIEVDEPRTLGALVRLSQNEVNMSRGQPIVPVTFVQRLFAQLYDFDLKPVPMEQPNPKRQGGRGSFAPATRTNMNIDTAILDELVREGMGENYLDVIDAALRLSRLLARYKDKNGDVYVLAKQDGTYPAGSMIAVHAFECSSQPPADPLEGWAITAFPGTKASKESGGEP</sequence>